<sequence length="383" mass="41823">MSCEILNHTPFRAQTFVHRDARTGPALVVAVKGSWLLSHTEGAPARLAPAERQAPMYRSGLQQTLGSLPLEDAQAAAIQDRASECWSRIESEHVPPKPCFDLLLHAWAVAPGGQPVRAMEAAVDILAGTVARRLLALRAFAPRTWTADFGGLGRLRADCTHTASHIPLLRPFAFGGQCTDPATGRHHAIEANPEGMGYYRTAADARGSPLPWVELADRPMQDWDDRPEPAALGPVPPHHVPRRDLQGTFDEHWRATRAPELPDDFDPRHYNAAPEALQLRELPHPGHRLALHGMDAAGPLFFTWPEITLTAQAETTGGTLLPPQEMRWDTLMADTGDRLASLLWRTAIPLPAREDIGLVHIAAHARSPSAVPFHAARPSAQPA</sequence>
<dbReference type="AlphaFoldDB" id="A0A1H0WN57"/>
<feature type="domain" description="DUF2169" evidence="1">
    <location>
        <begin position="28"/>
        <end position="345"/>
    </location>
</feature>
<dbReference type="EMBL" id="FNJL01000044">
    <property type="protein sequence ID" value="SDP92083.1"/>
    <property type="molecule type" value="Genomic_DNA"/>
</dbReference>
<reference evidence="3" key="1">
    <citation type="submission" date="2016-10" db="EMBL/GenBank/DDBJ databases">
        <authorList>
            <person name="Varghese N."/>
            <person name="Submissions S."/>
        </authorList>
    </citation>
    <scope>NUCLEOTIDE SEQUENCE [LARGE SCALE GENOMIC DNA]</scope>
    <source>
        <strain evidence="3">DSM 17101</strain>
    </source>
</reference>
<evidence type="ECO:0000313" key="3">
    <source>
        <dbReference type="Proteomes" id="UP000199317"/>
    </source>
</evidence>
<organism evidence="2 3">
    <name type="scientific">Paracidovorax cattleyae</name>
    <dbReference type="NCBI Taxonomy" id="80868"/>
    <lineage>
        <taxon>Bacteria</taxon>
        <taxon>Pseudomonadati</taxon>
        <taxon>Pseudomonadota</taxon>
        <taxon>Betaproteobacteria</taxon>
        <taxon>Burkholderiales</taxon>
        <taxon>Comamonadaceae</taxon>
        <taxon>Paracidovorax</taxon>
    </lineage>
</organism>
<evidence type="ECO:0000313" key="2">
    <source>
        <dbReference type="EMBL" id="SDP92083.1"/>
    </source>
</evidence>
<dbReference type="Pfam" id="PF09937">
    <property type="entry name" value="DUF2169"/>
    <property type="match status" value="1"/>
</dbReference>
<keyword evidence="3" id="KW-1185">Reference proteome</keyword>
<dbReference type="RefSeq" id="WP_092839785.1">
    <property type="nucleotide sequence ID" value="NZ_CP028290.1"/>
</dbReference>
<dbReference type="InterPro" id="IPR018683">
    <property type="entry name" value="DUF2169"/>
</dbReference>
<dbReference type="OrthoDB" id="237820at2"/>
<evidence type="ECO:0000259" key="1">
    <source>
        <dbReference type="Pfam" id="PF09937"/>
    </source>
</evidence>
<proteinExistence type="predicted"/>
<name>A0A1H0WN57_9BURK</name>
<protein>
    <recommendedName>
        <fullName evidence="1">DUF2169 domain-containing protein</fullName>
    </recommendedName>
</protein>
<accession>A0A1H0WN57</accession>
<dbReference type="Proteomes" id="UP000199317">
    <property type="component" value="Unassembled WGS sequence"/>
</dbReference>
<gene>
    <name evidence="2" type="ORF">SAMN04489708_14424</name>
</gene>